<keyword evidence="2" id="KW-1185">Reference proteome</keyword>
<reference evidence="1 2" key="1">
    <citation type="submission" date="2016-02" db="EMBL/GenBank/DDBJ databases">
        <title>Genome sequence of Moorella mulderi DSM 14980.</title>
        <authorList>
            <person name="Poehlein A."/>
            <person name="Daniel R."/>
        </authorList>
    </citation>
    <scope>NUCLEOTIDE SEQUENCE [LARGE SCALE GENOMIC DNA]</scope>
    <source>
        <strain evidence="1 2">DSM 14980</strain>
    </source>
</reference>
<gene>
    <name evidence="1" type="ORF">MOMUL_00100</name>
</gene>
<dbReference type="AlphaFoldDB" id="A0A151B064"/>
<evidence type="ECO:0000313" key="2">
    <source>
        <dbReference type="Proteomes" id="UP000075670"/>
    </source>
</evidence>
<protein>
    <submittedName>
        <fullName evidence="1">Uncharacterized protein</fullName>
    </submittedName>
</protein>
<accession>A0A151B064</accession>
<name>A0A151B064_9FIRM</name>
<dbReference type="EMBL" id="LTBC01000001">
    <property type="protein sequence ID" value="KYH33309.1"/>
    <property type="molecule type" value="Genomic_DNA"/>
</dbReference>
<sequence>MARKLVKETKKARLLRLLEERDGVVDLGEAARVIYGTRNKIAQESLERALGAYRMKDRRFAGIRVRNRRLVCLKSDAAPYQPPPI</sequence>
<dbReference type="RefSeq" id="WP_062279923.1">
    <property type="nucleotide sequence ID" value="NZ_LTBC01000001.1"/>
</dbReference>
<dbReference type="PATRIC" id="fig|1122241.3.peg.10"/>
<evidence type="ECO:0000313" key="1">
    <source>
        <dbReference type="EMBL" id="KYH33309.1"/>
    </source>
</evidence>
<organism evidence="1 2">
    <name type="scientific">Moorella mulderi DSM 14980</name>
    <dbReference type="NCBI Taxonomy" id="1122241"/>
    <lineage>
        <taxon>Bacteria</taxon>
        <taxon>Bacillati</taxon>
        <taxon>Bacillota</taxon>
        <taxon>Clostridia</taxon>
        <taxon>Neomoorellales</taxon>
        <taxon>Neomoorellaceae</taxon>
        <taxon>Neomoorella</taxon>
    </lineage>
</organism>
<dbReference type="Proteomes" id="UP000075670">
    <property type="component" value="Unassembled WGS sequence"/>
</dbReference>
<proteinExistence type="predicted"/>
<comment type="caution">
    <text evidence="1">The sequence shown here is derived from an EMBL/GenBank/DDBJ whole genome shotgun (WGS) entry which is preliminary data.</text>
</comment>